<dbReference type="AlphaFoldDB" id="A0A931FYX5"/>
<keyword evidence="1" id="KW-0812">Transmembrane</keyword>
<proteinExistence type="predicted"/>
<evidence type="ECO:0000256" key="1">
    <source>
        <dbReference type="SAM" id="Phobius"/>
    </source>
</evidence>
<protein>
    <submittedName>
        <fullName evidence="2">Uncharacterized protein</fullName>
    </submittedName>
</protein>
<dbReference type="Proteomes" id="UP000598146">
    <property type="component" value="Unassembled WGS sequence"/>
</dbReference>
<evidence type="ECO:0000313" key="2">
    <source>
        <dbReference type="EMBL" id="MBG0562381.1"/>
    </source>
</evidence>
<dbReference type="EMBL" id="JADQTO010000005">
    <property type="protein sequence ID" value="MBG0562381.1"/>
    <property type="molecule type" value="Genomic_DNA"/>
</dbReference>
<accession>A0A931FYX5</accession>
<keyword evidence="3" id="KW-1185">Reference proteome</keyword>
<evidence type="ECO:0000313" key="3">
    <source>
        <dbReference type="Proteomes" id="UP000598146"/>
    </source>
</evidence>
<gene>
    <name evidence="2" type="ORF">I4J89_13000</name>
</gene>
<reference evidence="2" key="1">
    <citation type="submission" date="2020-11" db="EMBL/GenBank/DDBJ databases">
        <title>Isolation and identification of active actinomycetes.</title>
        <authorList>
            <person name="Sun X."/>
        </authorList>
    </citation>
    <scope>NUCLEOTIDE SEQUENCE</scope>
    <source>
        <strain evidence="2">NEAU-A11</strain>
    </source>
</reference>
<feature type="transmembrane region" description="Helical" evidence="1">
    <location>
        <begin position="56"/>
        <end position="76"/>
    </location>
</feature>
<organism evidence="2 3">
    <name type="scientific">Actinoplanes aureus</name>
    <dbReference type="NCBI Taxonomy" id="2792083"/>
    <lineage>
        <taxon>Bacteria</taxon>
        <taxon>Bacillati</taxon>
        <taxon>Actinomycetota</taxon>
        <taxon>Actinomycetes</taxon>
        <taxon>Micromonosporales</taxon>
        <taxon>Micromonosporaceae</taxon>
        <taxon>Actinoplanes</taxon>
    </lineage>
</organism>
<name>A0A931FYX5_9ACTN</name>
<comment type="caution">
    <text evidence="2">The sequence shown here is derived from an EMBL/GenBank/DDBJ whole genome shotgun (WGS) entry which is preliminary data.</text>
</comment>
<dbReference type="RefSeq" id="WP_196414161.1">
    <property type="nucleotide sequence ID" value="NZ_JADQTO010000005.1"/>
</dbReference>
<sequence>MTDEHLDRLVRDADPYRPEIIERLGGADQHLLEEIMSTPKLDSPARPLRRTLVRRLAGAMAAAAAVAGIIATSSLWQTQPDDVYAGPTGLPSAGARVGAISGWELDLKAAQGHPRLLIDEPGWKPDHVYGFAEESGSINFQNGGRGLQMNWYPDEQYQSYYDDRLHVSEPEATTVANRPASVFTYSKNDMAAMLKPQDGTFVELRTQGDWTRATFDEILAHVIKVDAESFLKALPPEIVTPGDVRTEAAKLLADMPAPPGFDVAVLDNAGANDPYQFGAAVAGRVACDWIAEWVRADKAGDKEAVKQAAAALRSSHQWKVLHDMNGQGDYPEVLWELADKVAGGDVPAWYKEGLGC</sequence>
<keyword evidence="1" id="KW-1133">Transmembrane helix</keyword>
<keyword evidence="1" id="KW-0472">Membrane</keyword>